<feature type="chain" id="PRO_5012458391" description="GPI ethanolamine phosphate transferase 2 C-terminal domain-containing protein" evidence="2">
    <location>
        <begin position="25"/>
        <end position="150"/>
    </location>
</feature>
<evidence type="ECO:0000313" key="4">
    <source>
        <dbReference type="EMBL" id="OMJ19499.1"/>
    </source>
</evidence>
<keyword evidence="1" id="KW-1133">Transmembrane helix</keyword>
<keyword evidence="1" id="KW-0472">Membrane</keyword>
<evidence type="ECO:0000256" key="2">
    <source>
        <dbReference type="SAM" id="SignalP"/>
    </source>
</evidence>
<keyword evidence="1" id="KW-0812">Transmembrane</keyword>
<keyword evidence="5" id="KW-1185">Reference proteome</keyword>
<feature type="transmembrane region" description="Helical" evidence="1">
    <location>
        <begin position="96"/>
        <end position="118"/>
    </location>
</feature>
<dbReference type="InterPro" id="IPR045687">
    <property type="entry name" value="PIGG/GPI7_C"/>
</dbReference>
<sequence length="150" mass="16146">MCNFAAPIFFTFAALAIVTAYAAASFAATSALIGGPSYYNNGNGNGNGNDSRNGSRDGDASAYVDNNGATASNVFFFRSRAYLLDVPLLTLTLNSLLLVVLFVSICFFKTHLFIWSVFAPKLLYSVASNSLNIVLFLFSLAIYTTLSLYL</sequence>
<dbReference type="Proteomes" id="UP000187283">
    <property type="component" value="Unassembled WGS sequence"/>
</dbReference>
<protein>
    <recommendedName>
        <fullName evidence="3">GPI ethanolamine phosphate transferase 2 C-terminal domain-containing protein</fullName>
    </recommendedName>
</protein>
<keyword evidence="2" id="KW-0732">Signal</keyword>
<evidence type="ECO:0000259" key="3">
    <source>
        <dbReference type="Pfam" id="PF19316"/>
    </source>
</evidence>
<feature type="domain" description="GPI ethanolamine phosphate transferase 2 C-terminal" evidence="3">
    <location>
        <begin position="2"/>
        <end position="132"/>
    </location>
</feature>
<feature type="transmembrane region" description="Helical" evidence="1">
    <location>
        <begin position="130"/>
        <end position="149"/>
    </location>
</feature>
<name>A0A1R1XY52_9FUNG</name>
<proteinExistence type="predicted"/>
<dbReference type="EMBL" id="LSSN01001469">
    <property type="protein sequence ID" value="OMJ19499.1"/>
    <property type="molecule type" value="Genomic_DNA"/>
</dbReference>
<reference evidence="4 5" key="1">
    <citation type="submission" date="2017-01" db="EMBL/GenBank/DDBJ databases">
        <authorList>
            <person name="Mah S.A."/>
            <person name="Swanson W.J."/>
            <person name="Moy G.W."/>
            <person name="Vacquier V.D."/>
        </authorList>
    </citation>
    <scope>NUCLEOTIDE SEQUENCE [LARGE SCALE GENOMIC DNA]</scope>
    <source>
        <strain evidence="4 5">GSMNP</strain>
    </source>
</reference>
<organism evidence="4 5">
    <name type="scientific">Smittium culicis</name>
    <dbReference type="NCBI Taxonomy" id="133412"/>
    <lineage>
        <taxon>Eukaryota</taxon>
        <taxon>Fungi</taxon>
        <taxon>Fungi incertae sedis</taxon>
        <taxon>Zoopagomycota</taxon>
        <taxon>Kickxellomycotina</taxon>
        <taxon>Harpellomycetes</taxon>
        <taxon>Harpellales</taxon>
        <taxon>Legeriomycetaceae</taxon>
        <taxon>Smittium</taxon>
    </lineage>
</organism>
<evidence type="ECO:0000313" key="5">
    <source>
        <dbReference type="Proteomes" id="UP000187283"/>
    </source>
</evidence>
<dbReference type="AlphaFoldDB" id="A0A1R1XY52"/>
<gene>
    <name evidence="4" type="ORF">AYI70_g4704</name>
</gene>
<comment type="caution">
    <text evidence="4">The sequence shown here is derived from an EMBL/GenBank/DDBJ whole genome shotgun (WGS) entry which is preliminary data.</text>
</comment>
<evidence type="ECO:0000256" key="1">
    <source>
        <dbReference type="SAM" id="Phobius"/>
    </source>
</evidence>
<dbReference type="OrthoDB" id="272139at2759"/>
<dbReference type="Pfam" id="PF19316">
    <property type="entry name" value="PIGO_PIGG"/>
    <property type="match status" value="1"/>
</dbReference>
<accession>A0A1R1XY52</accession>
<feature type="signal peptide" evidence="2">
    <location>
        <begin position="1"/>
        <end position="24"/>
    </location>
</feature>